<dbReference type="Proteomes" id="UP000021053">
    <property type="component" value="Unassembled WGS sequence"/>
</dbReference>
<accession>A0A010ZVU0</accession>
<feature type="transmembrane region" description="Helical" evidence="4">
    <location>
        <begin position="211"/>
        <end position="231"/>
    </location>
</feature>
<evidence type="ECO:0000256" key="3">
    <source>
        <dbReference type="SAM" id="MobiDB-lite"/>
    </source>
</evidence>
<proteinExistence type="inferred from homology"/>
<feature type="transmembrane region" description="Helical" evidence="4">
    <location>
        <begin position="169"/>
        <end position="191"/>
    </location>
</feature>
<feature type="transmembrane region" description="Helical" evidence="4">
    <location>
        <begin position="136"/>
        <end position="157"/>
    </location>
</feature>
<dbReference type="EMBL" id="JFBT01000001">
    <property type="protein sequence ID" value="EXG81322.1"/>
    <property type="molecule type" value="Genomic_DNA"/>
</dbReference>
<dbReference type="PANTHER" id="PTHR30487">
    <property type="entry name" value="TYPE 4 PREPILIN-LIKE PROTEINS LEADER PEPTIDE-PROCESSING ENZYME"/>
    <property type="match status" value="1"/>
</dbReference>
<dbReference type="AlphaFoldDB" id="A0A010ZVU0"/>
<feature type="domain" description="Prepilin type IV endopeptidase peptidase" evidence="5">
    <location>
        <begin position="115"/>
        <end position="211"/>
    </location>
</feature>
<keyword evidence="7" id="KW-1185">Reference proteome</keyword>
<dbReference type="RefSeq" id="WP_051570057.1">
    <property type="nucleotide sequence ID" value="NZ_KK073874.1"/>
</dbReference>
<dbReference type="GO" id="GO:0005886">
    <property type="term" value="C:plasma membrane"/>
    <property type="evidence" value="ECO:0007669"/>
    <property type="project" value="TreeGrafter"/>
</dbReference>
<gene>
    <name evidence="6" type="ORF">CryarDRAFT_2433</name>
</gene>
<sequence length="259" mass="25352">MEPLVSAGVVALAGWGAGPWLADALERVAVVATGPVAGEPVLAHAAAATVLSADPPARSDRAPSTSRGSGRGGAARAVGFFAPAARGRAAGVAAAAVGGVVAWAVEAPELAGMVFLAGLGLVLAAVDVRAHRLPDALVLPAYPILAALLTTGALLGGTGPAPLVRAAEASAVAFGVLYLLAVVVPAGFGYGDVKLTGLLGAALGWYGWPELATGLTYGFVYGGLGAAALLATRRLSRTDRLAFGPFLLAGALTALCTAG</sequence>
<dbReference type="InterPro" id="IPR000045">
    <property type="entry name" value="Prepilin_IV_endopep_pep"/>
</dbReference>
<evidence type="ECO:0000256" key="2">
    <source>
        <dbReference type="RuleBase" id="RU003793"/>
    </source>
</evidence>
<comment type="caution">
    <text evidence="6">The sequence shown here is derived from an EMBL/GenBank/DDBJ whole genome shotgun (WGS) entry which is preliminary data.</text>
</comment>
<dbReference type="InterPro" id="IPR014032">
    <property type="entry name" value="Peptidase_A24A_bac"/>
</dbReference>
<comment type="similarity">
    <text evidence="1 2">Belongs to the peptidase A24 family.</text>
</comment>
<organism evidence="6 7">
    <name type="scientific">Cryptosporangium arvum DSM 44712</name>
    <dbReference type="NCBI Taxonomy" id="927661"/>
    <lineage>
        <taxon>Bacteria</taxon>
        <taxon>Bacillati</taxon>
        <taxon>Actinomycetota</taxon>
        <taxon>Actinomycetes</taxon>
        <taxon>Cryptosporangiales</taxon>
        <taxon>Cryptosporangiaceae</taxon>
        <taxon>Cryptosporangium</taxon>
    </lineage>
</organism>
<name>A0A010ZVU0_9ACTN</name>
<keyword evidence="4" id="KW-0472">Membrane</keyword>
<feature type="region of interest" description="Disordered" evidence="3">
    <location>
        <begin position="54"/>
        <end position="73"/>
    </location>
</feature>
<keyword evidence="4" id="KW-1133">Transmembrane helix</keyword>
<dbReference type="PATRIC" id="fig|927661.3.peg.2396"/>
<evidence type="ECO:0000313" key="6">
    <source>
        <dbReference type="EMBL" id="EXG81322.1"/>
    </source>
</evidence>
<reference evidence="6 7" key="1">
    <citation type="submission" date="2013-07" db="EMBL/GenBank/DDBJ databases">
        <authorList>
            <consortium name="DOE Joint Genome Institute"/>
            <person name="Eisen J."/>
            <person name="Huntemann M."/>
            <person name="Han J."/>
            <person name="Chen A."/>
            <person name="Kyrpides N."/>
            <person name="Mavromatis K."/>
            <person name="Markowitz V."/>
            <person name="Palaniappan K."/>
            <person name="Ivanova N."/>
            <person name="Schaumberg A."/>
            <person name="Pati A."/>
            <person name="Liolios K."/>
            <person name="Nordberg H.P."/>
            <person name="Cantor M.N."/>
            <person name="Hua S.X."/>
            <person name="Woyke T."/>
        </authorList>
    </citation>
    <scope>NUCLEOTIDE SEQUENCE [LARGE SCALE GENOMIC DNA]</scope>
    <source>
        <strain evidence="6 7">DSM 44712</strain>
    </source>
</reference>
<dbReference type="PANTHER" id="PTHR30487:SF0">
    <property type="entry name" value="PREPILIN LEADER PEPTIDASE_N-METHYLTRANSFERASE-RELATED"/>
    <property type="match status" value="1"/>
</dbReference>
<dbReference type="PRINTS" id="PR00864">
    <property type="entry name" value="PREPILNPTASE"/>
</dbReference>
<dbReference type="GO" id="GO:0006465">
    <property type="term" value="P:signal peptide processing"/>
    <property type="evidence" value="ECO:0007669"/>
    <property type="project" value="TreeGrafter"/>
</dbReference>
<evidence type="ECO:0000313" key="7">
    <source>
        <dbReference type="Proteomes" id="UP000021053"/>
    </source>
</evidence>
<feature type="transmembrane region" description="Helical" evidence="4">
    <location>
        <begin position="87"/>
        <end position="105"/>
    </location>
</feature>
<keyword evidence="4" id="KW-0812">Transmembrane</keyword>
<dbReference type="HOGENOM" id="CLU_057101_2_0_11"/>
<evidence type="ECO:0000256" key="4">
    <source>
        <dbReference type="SAM" id="Phobius"/>
    </source>
</evidence>
<dbReference type="Pfam" id="PF01478">
    <property type="entry name" value="Peptidase_A24"/>
    <property type="match status" value="1"/>
</dbReference>
<protein>
    <submittedName>
        <fullName evidence="6">Prepilin signal peptidase PulO-like peptidase</fullName>
    </submittedName>
</protein>
<evidence type="ECO:0000259" key="5">
    <source>
        <dbReference type="Pfam" id="PF01478"/>
    </source>
</evidence>
<feature type="compositionally biased region" description="Low complexity" evidence="3">
    <location>
        <begin position="62"/>
        <end position="73"/>
    </location>
</feature>
<dbReference type="OrthoDB" id="2087435at2"/>
<dbReference type="GO" id="GO:0004190">
    <property type="term" value="F:aspartic-type endopeptidase activity"/>
    <property type="evidence" value="ECO:0007669"/>
    <property type="project" value="InterPro"/>
</dbReference>
<dbReference type="InterPro" id="IPR050882">
    <property type="entry name" value="Prepilin_peptidase/N-MTase"/>
</dbReference>
<dbReference type="Gene3D" id="1.20.120.1220">
    <property type="match status" value="1"/>
</dbReference>
<feature type="transmembrane region" description="Helical" evidence="4">
    <location>
        <begin position="110"/>
        <end position="130"/>
    </location>
</feature>
<evidence type="ECO:0000256" key="1">
    <source>
        <dbReference type="ARBA" id="ARBA00005801"/>
    </source>
</evidence>